<keyword evidence="3" id="KW-0812">Transmembrane</keyword>
<keyword evidence="6" id="KW-1185">Reference proteome</keyword>
<evidence type="ECO:0000313" key="5">
    <source>
        <dbReference type="EMBL" id="NOU96863.1"/>
    </source>
</evidence>
<evidence type="ECO:0000256" key="2">
    <source>
        <dbReference type="ARBA" id="ARBA00007639"/>
    </source>
</evidence>
<proteinExistence type="inferred from homology"/>
<dbReference type="GO" id="GO:0030246">
    <property type="term" value="F:carbohydrate binding"/>
    <property type="evidence" value="ECO:0007669"/>
    <property type="project" value="TreeGrafter"/>
</dbReference>
<dbReference type="PANTHER" id="PTHR30036">
    <property type="entry name" value="D-XYLOSE-BINDING PERIPLASMIC PROTEIN"/>
    <property type="match status" value="1"/>
</dbReference>
<evidence type="ECO:0000259" key="4">
    <source>
        <dbReference type="Pfam" id="PF13407"/>
    </source>
</evidence>
<dbReference type="Gene3D" id="3.40.50.2300">
    <property type="match status" value="2"/>
</dbReference>
<protein>
    <submittedName>
        <fullName evidence="5">Substrate-binding domain-containing protein</fullName>
    </submittedName>
</protein>
<feature type="transmembrane region" description="Helical" evidence="3">
    <location>
        <begin position="6"/>
        <end position="26"/>
    </location>
</feature>
<feature type="domain" description="Periplasmic binding protein" evidence="4">
    <location>
        <begin position="51"/>
        <end position="303"/>
    </location>
</feature>
<keyword evidence="3" id="KW-1133">Transmembrane helix</keyword>
<gene>
    <name evidence="5" type="ORF">GC093_27105</name>
</gene>
<reference evidence="5" key="1">
    <citation type="submission" date="2019-10" db="EMBL/GenBank/DDBJ databases">
        <title>Description of Paenibacillus glebae sp. nov.</title>
        <authorList>
            <person name="Carlier A."/>
            <person name="Qi S."/>
        </authorList>
    </citation>
    <scope>NUCLEOTIDE SEQUENCE</scope>
    <source>
        <strain evidence="5">LMG 31456</strain>
    </source>
</reference>
<dbReference type="Proteomes" id="UP000641588">
    <property type="component" value="Unassembled WGS sequence"/>
</dbReference>
<evidence type="ECO:0000313" key="6">
    <source>
        <dbReference type="Proteomes" id="UP000641588"/>
    </source>
</evidence>
<evidence type="ECO:0000256" key="1">
    <source>
        <dbReference type="ARBA" id="ARBA00004196"/>
    </source>
</evidence>
<dbReference type="InterPro" id="IPR025997">
    <property type="entry name" value="SBP_2_dom"/>
</dbReference>
<keyword evidence="3" id="KW-0472">Membrane</keyword>
<comment type="subcellular location">
    <subcellularLocation>
        <location evidence="1">Cell envelope</location>
    </subcellularLocation>
</comment>
<dbReference type="SUPFAM" id="SSF53822">
    <property type="entry name" value="Periplasmic binding protein-like I"/>
    <property type="match status" value="1"/>
</dbReference>
<dbReference type="Pfam" id="PF13407">
    <property type="entry name" value="Peripla_BP_4"/>
    <property type="match status" value="1"/>
</dbReference>
<dbReference type="PANTHER" id="PTHR30036:SF7">
    <property type="entry name" value="ABC TRANSPORTER PERIPLASMIC-BINDING PROTEIN YPHF"/>
    <property type="match status" value="1"/>
</dbReference>
<sequence>MSNRNWNQTLFIVFIIFACLLLQFLFTTLRIRELVRPLTSNSGENTSRHVVLISQELDNPYWRSIEQGAREASKQYGINMEYLGPFRINPAEQTKLLEKAIAAKADAVLVQGINDLNYRALIDKAADRGIPVITVDTDEPGSRRLSYVGTNNWEAGTNMGELVVQAAGKRGSIGVLVGNEQADNQRLRLAGFQSVINQYPELTIADVRSSNISRLQAARQAEEILSSHPQVGFMVGFSALDGVGIMEAVSHVKQREVSIFAFDDLAETKEGIRHCSIASTLVQQPYQMGYDAVSLIHGYFQGKNPETAQHFTPTSVLNRQKLTNGTGSNCQ</sequence>
<organism evidence="5 6">
    <name type="scientific">Paenibacillus foliorum</name>
    <dbReference type="NCBI Taxonomy" id="2654974"/>
    <lineage>
        <taxon>Bacteria</taxon>
        <taxon>Bacillati</taxon>
        <taxon>Bacillota</taxon>
        <taxon>Bacilli</taxon>
        <taxon>Bacillales</taxon>
        <taxon>Paenibacillaceae</taxon>
        <taxon>Paenibacillus</taxon>
    </lineage>
</organism>
<comment type="similarity">
    <text evidence="2">Belongs to the bacterial solute-binding protein 2 family.</text>
</comment>
<dbReference type="InterPro" id="IPR050555">
    <property type="entry name" value="Bact_Solute-Bind_Prot2"/>
</dbReference>
<name>A0A972K4E2_9BACL</name>
<dbReference type="CDD" id="cd06314">
    <property type="entry name" value="PBP1_tmGBP"/>
    <property type="match status" value="1"/>
</dbReference>
<dbReference type="InterPro" id="IPR028082">
    <property type="entry name" value="Peripla_BP_I"/>
</dbReference>
<evidence type="ECO:0000256" key="3">
    <source>
        <dbReference type="SAM" id="Phobius"/>
    </source>
</evidence>
<dbReference type="PROSITE" id="PS51257">
    <property type="entry name" value="PROKAR_LIPOPROTEIN"/>
    <property type="match status" value="1"/>
</dbReference>
<dbReference type="GO" id="GO:0030288">
    <property type="term" value="C:outer membrane-bounded periplasmic space"/>
    <property type="evidence" value="ECO:0007669"/>
    <property type="project" value="TreeGrafter"/>
</dbReference>
<accession>A0A972K4E2</accession>
<dbReference type="AlphaFoldDB" id="A0A972K4E2"/>
<comment type="caution">
    <text evidence="5">The sequence shown here is derived from an EMBL/GenBank/DDBJ whole genome shotgun (WGS) entry which is preliminary data.</text>
</comment>
<dbReference type="EMBL" id="WHOD01000102">
    <property type="protein sequence ID" value="NOU96863.1"/>
    <property type="molecule type" value="Genomic_DNA"/>
</dbReference>
<dbReference type="RefSeq" id="WP_171655098.1">
    <property type="nucleotide sequence ID" value="NZ_WHOD01000102.1"/>
</dbReference>